<dbReference type="Proteomes" id="UP000621500">
    <property type="component" value="Unassembled WGS sequence"/>
</dbReference>
<name>A0ABQ4F480_9ACTN</name>
<sequence>MVSALALSAAEARLSEQLNSRTTGVLRCVVSGPSGDGLGLAQVVWLATDDGWIGARSEPDWTGRRMVALRPVAREDIGVWVAPYLAQLLEGTDG</sequence>
<protein>
    <submittedName>
        <fullName evidence="1">Uncharacterized protein</fullName>
    </submittedName>
</protein>
<comment type="caution">
    <text evidence="1">The sequence shown here is derived from an EMBL/GenBank/DDBJ whole genome shotgun (WGS) entry which is preliminary data.</text>
</comment>
<accession>A0ABQ4F480</accession>
<organism evidence="1 2">
    <name type="scientific">Plantactinospora mayteni</name>
    <dbReference type="NCBI Taxonomy" id="566021"/>
    <lineage>
        <taxon>Bacteria</taxon>
        <taxon>Bacillati</taxon>
        <taxon>Actinomycetota</taxon>
        <taxon>Actinomycetes</taxon>
        <taxon>Micromonosporales</taxon>
        <taxon>Micromonosporaceae</taxon>
        <taxon>Plantactinospora</taxon>
    </lineage>
</organism>
<dbReference type="EMBL" id="BONX01000081">
    <property type="protein sequence ID" value="GIH01701.1"/>
    <property type="molecule type" value="Genomic_DNA"/>
</dbReference>
<gene>
    <name evidence="1" type="ORF">Pma05_82730</name>
</gene>
<reference evidence="1 2" key="1">
    <citation type="submission" date="2021-01" db="EMBL/GenBank/DDBJ databases">
        <title>Whole genome shotgun sequence of Plantactinospora mayteni NBRC 109088.</title>
        <authorList>
            <person name="Komaki H."/>
            <person name="Tamura T."/>
        </authorList>
    </citation>
    <scope>NUCLEOTIDE SEQUENCE [LARGE SCALE GENOMIC DNA]</scope>
    <source>
        <strain evidence="1 2">NBRC 109088</strain>
    </source>
</reference>
<proteinExistence type="predicted"/>
<keyword evidence="2" id="KW-1185">Reference proteome</keyword>
<evidence type="ECO:0000313" key="1">
    <source>
        <dbReference type="EMBL" id="GIH01701.1"/>
    </source>
</evidence>
<evidence type="ECO:0000313" key="2">
    <source>
        <dbReference type="Proteomes" id="UP000621500"/>
    </source>
</evidence>